<sequence>MRERGRERERASGYRSRAGRSSQGNEKERHRGRSQQRKISSGGKRRTTIDYVQDKKSQFGGAYNKGLYNQATPFFFTNFPEEWSYAEMWRTFSQFGRVYAVYSPRRRNRNGNRFGFVRFLDVKDKKELERKLDQIWVGDRKLWVNIPRFDALQKKEMERRNPQGEDLRIPLNTCPNIQGRSFADVVKGSRGIDSRMVWQEKGPGENWQGMEYKVNVEDSTWLEGTYVGSVHSVEMVKNLQEKFFMEGYFHYRIRAMGGNLVLLDCEDKEELKDLVDMASEWLGQWFEEDVDGEWQSVDEPGGAEGGEEDVVRCTGETNGKFQLQDPQDGDRTVDAVPNKARSRNPKEKEDEAKIMQTCISVGSIGVEEAVQEQGAGSSEQAANGGQILPDFIASPNGEIAGESIGHSGIQNCNRSIKRKMQRKLAKEIWELAKHLGATAECDEEVICKLTKWRKEIAKPKLTWRKRKQEEEVIEGDHFIGVFGTWGEERVPVHTLNIYSPCDLPGKRALWVELQNLISNRNGNWCLGGDFNAVRSSGERAGCNGMSREMKDFDSFIIESGLVDLPMVGRKYTWYNANGQHMSRIDRFLVSEEWLLRWCDVKQWGLKRTVSYHCPILLKNEWVDWGPKPFKFFDAWLQDPGCKELIRKTWNSSAVEGWYGFKLKEKLKSTKKALKEWSRNAASEVDRKIIEAESEIAHLDERGENVQLLPTEIEKRRSSFLELWKNLKLKENMWQQKSRLMWLKEGDANTKFFHRCVKGRWRKNEINSIQINGEQHKGVGEIKEKMASYFEQLFTEDRWQRPKLEVLDKVIGEQQMAFIEGRQLVDGVVIANEVIDEAKRKKKRSFLLKVDFEKAYDNVCWDFLDYMLMRMGFYKTWRMWIHECLQSSMVSVLVNGSPSRQFPVSKGLHQGDPLSPFLFLIVAEDLNGLMSSIVEKELYKGVTVGCFNLSLMGKWWGRLAVKEDGLWRKVIESKYSEGGGQWMDWVRNGAGACSSWWRDVRRINTAEGEISGWLTESFRLKVGEGKDVSFWWDEWCGEFCLANKFPRLYLLSAGKEKECCQMGTMCNGSWKWILTWRRKLLEREEEAAKELSTLIESVKISPGRLDEWEWMHSKESRYSSKTAYSLLTKVPRSLTQEKVFRRVWNPNLPSKISAFNWQLLLNRLPTKSNLLKRGLGVIMGDGNCNLCQEEEEDETHLFLKCKNVRWIWKECARLWGINIEIQEDCWKTFEHPGAWTKNTRVRKGWDCTWSAIVWSIWLMRNRRIFQNQEMDSGKLLDLVQIRSFLWFKAKNAWCYFTHSDWLSNPIACLTVNCGGKS</sequence>
<dbReference type="Pfam" id="PF03372">
    <property type="entry name" value="Exo_endo_phos"/>
    <property type="match status" value="1"/>
</dbReference>
<protein>
    <recommendedName>
        <fullName evidence="3">RRM domain-containing protein</fullName>
    </recommendedName>
</protein>
<feature type="compositionally biased region" description="Low complexity" evidence="2">
    <location>
        <begin position="13"/>
        <end position="22"/>
    </location>
</feature>
<evidence type="ECO:0000256" key="1">
    <source>
        <dbReference type="PROSITE-ProRule" id="PRU00176"/>
    </source>
</evidence>
<gene>
    <name evidence="4" type="ORF">SLEP1_g25762</name>
</gene>
<feature type="domain" description="RRM" evidence="3">
    <location>
        <begin position="72"/>
        <end position="149"/>
    </location>
</feature>
<dbReference type="PROSITE" id="PS50102">
    <property type="entry name" value="RRM"/>
    <property type="match status" value="1"/>
</dbReference>
<dbReference type="EMBL" id="BPVZ01000042">
    <property type="protein sequence ID" value="GKV14964.1"/>
    <property type="molecule type" value="Genomic_DNA"/>
</dbReference>
<dbReference type="InterPro" id="IPR000504">
    <property type="entry name" value="RRM_dom"/>
</dbReference>
<dbReference type="PANTHER" id="PTHR33710">
    <property type="entry name" value="BNAC02G09200D PROTEIN"/>
    <property type="match status" value="1"/>
</dbReference>
<dbReference type="PANTHER" id="PTHR33710:SF64">
    <property type="entry name" value="ENDONUCLEASE_EXONUCLEASE_PHOSPHATASE DOMAIN-CONTAINING PROTEIN"/>
    <property type="match status" value="1"/>
</dbReference>
<feature type="compositionally biased region" description="Basic and acidic residues" evidence="2">
    <location>
        <begin position="1"/>
        <end position="12"/>
    </location>
</feature>
<feature type="region of interest" description="Disordered" evidence="2">
    <location>
        <begin position="1"/>
        <end position="47"/>
    </location>
</feature>
<keyword evidence="5" id="KW-1185">Reference proteome</keyword>
<dbReference type="Pfam" id="PF13966">
    <property type="entry name" value="zf-RVT"/>
    <property type="match status" value="1"/>
</dbReference>
<comment type="caution">
    <text evidence="4">The sequence shown here is derived from an EMBL/GenBank/DDBJ whole genome shotgun (WGS) entry which is preliminary data.</text>
</comment>
<dbReference type="GO" id="GO:0003723">
    <property type="term" value="F:RNA binding"/>
    <property type="evidence" value="ECO:0007669"/>
    <property type="project" value="UniProtKB-UniRule"/>
</dbReference>
<reference evidence="4 5" key="1">
    <citation type="journal article" date="2021" name="Commun. Biol.">
        <title>The genome of Shorea leprosula (Dipterocarpaceae) highlights the ecological relevance of drought in aseasonal tropical rainforests.</title>
        <authorList>
            <person name="Ng K.K.S."/>
            <person name="Kobayashi M.J."/>
            <person name="Fawcett J.A."/>
            <person name="Hatakeyama M."/>
            <person name="Paape T."/>
            <person name="Ng C.H."/>
            <person name="Ang C.C."/>
            <person name="Tnah L.H."/>
            <person name="Lee C.T."/>
            <person name="Nishiyama T."/>
            <person name="Sese J."/>
            <person name="O'Brien M.J."/>
            <person name="Copetti D."/>
            <person name="Mohd Noor M.I."/>
            <person name="Ong R.C."/>
            <person name="Putra M."/>
            <person name="Sireger I.Z."/>
            <person name="Indrioko S."/>
            <person name="Kosugi Y."/>
            <person name="Izuno A."/>
            <person name="Isagi Y."/>
            <person name="Lee S.L."/>
            <person name="Shimizu K.K."/>
        </authorList>
    </citation>
    <scope>NUCLEOTIDE SEQUENCE [LARGE SCALE GENOMIC DNA]</scope>
    <source>
        <strain evidence="4">214</strain>
    </source>
</reference>
<feature type="region of interest" description="Disordered" evidence="2">
    <location>
        <begin position="322"/>
        <end position="350"/>
    </location>
</feature>
<name>A0AAV5JJU7_9ROSI</name>
<dbReference type="Gene3D" id="3.30.70.330">
    <property type="match status" value="1"/>
</dbReference>
<dbReference type="InterPro" id="IPR005135">
    <property type="entry name" value="Endo/exonuclease/phosphatase"/>
</dbReference>
<dbReference type="GO" id="GO:0003824">
    <property type="term" value="F:catalytic activity"/>
    <property type="evidence" value="ECO:0007669"/>
    <property type="project" value="InterPro"/>
</dbReference>
<evidence type="ECO:0000313" key="4">
    <source>
        <dbReference type="EMBL" id="GKV14964.1"/>
    </source>
</evidence>
<proteinExistence type="predicted"/>
<organism evidence="4 5">
    <name type="scientific">Rubroshorea leprosula</name>
    <dbReference type="NCBI Taxonomy" id="152421"/>
    <lineage>
        <taxon>Eukaryota</taxon>
        <taxon>Viridiplantae</taxon>
        <taxon>Streptophyta</taxon>
        <taxon>Embryophyta</taxon>
        <taxon>Tracheophyta</taxon>
        <taxon>Spermatophyta</taxon>
        <taxon>Magnoliopsida</taxon>
        <taxon>eudicotyledons</taxon>
        <taxon>Gunneridae</taxon>
        <taxon>Pentapetalae</taxon>
        <taxon>rosids</taxon>
        <taxon>malvids</taxon>
        <taxon>Malvales</taxon>
        <taxon>Dipterocarpaceae</taxon>
        <taxon>Rubroshorea</taxon>
    </lineage>
</organism>
<dbReference type="SUPFAM" id="SSF56219">
    <property type="entry name" value="DNase I-like"/>
    <property type="match status" value="1"/>
</dbReference>
<keyword evidence="1" id="KW-0694">RNA-binding</keyword>
<accession>A0AAV5JJU7</accession>
<dbReference type="InterPro" id="IPR043502">
    <property type="entry name" value="DNA/RNA_pol_sf"/>
</dbReference>
<dbReference type="InterPro" id="IPR012677">
    <property type="entry name" value="Nucleotide-bd_a/b_plait_sf"/>
</dbReference>
<evidence type="ECO:0000313" key="5">
    <source>
        <dbReference type="Proteomes" id="UP001054252"/>
    </source>
</evidence>
<evidence type="ECO:0000256" key="2">
    <source>
        <dbReference type="SAM" id="MobiDB-lite"/>
    </source>
</evidence>
<dbReference type="Pfam" id="PF00076">
    <property type="entry name" value="RRM_1"/>
    <property type="match status" value="1"/>
</dbReference>
<dbReference type="SMART" id="SM00360">
    <property type="entry name" value="RRM"/>
    <property type="match status" value="1"/>
</dbReference>
<dbReference type="SUPFAM" id="SSF56672">
    <property type="entry name" value="DNA/RNA polymerases"/>
    <property type="match status" value="1"/>
</dbReference>
<dbReference type="Gene3D" id="3.60.10.10">
    <property type="entry name" value="Endonuclease/exonuclease/phosphatase"/>
    <property type="match status" value="1"/>
</dbReference>
<dbReference type="InterPro" id="IPR026960">
    <property type="entry name" value="RVT-Znf"/>
</dbReference>
<evidence type="ECO:0000259" key="3">
    <source>
        <dbReference type="PROSITE" id="PS50102"/>
    </source>
</evidence>
<dbReference type="SUPFAM" id="SSF54928">
    <property type="entry name" value="RNA-binding domain, RBD"/>
    <property type="match status" value="1"/>
</dbReference>
<dbReference type="InterPro" id="IPR036691">
    <property type="entry name" value="Endo/exonu/phosph_ase_sf"/>
</dbReference>
<dbReference type="InterPro" id="IPR000477">
    <property type="entry name" value="RT_dom"/>
</dbReference>
<dbReference type="Proteomes" id="UP001054252">
    <property type="component" value="Unassembled WGS sequence"/>
</dbReference>
<dbReference type="InterPro" id="IPR035979">
    <property type="entry name" value="RBD_domain_sf"/>
</dbReference>
<dbReference type="Pfam" id="PF00078">
    <property type="entry name" value="RVT_1"/>
    <property type="match status" value="1"/>
</dbReference>